<dbReference type="AlphaFoldDB" id="A0A6A5TGY7"/>
<dbReference type="InterPro" id="IPR021858">
    <property type="entry name" value="Fun_TF"/>
</dbReference>
<dbReference type="Proteomes" id="UP000800035">
    <property type="component" value="Unassembled WGS sequence"/>
</dbReference>
<protein>
    <submittedName>
        <fullName evidence="1">Uncharacterized protein</fullName>
    </submittedName>
</protein>
<accession>A0A6A5TGY7</accession>
<name>A0A6A5TGY7_9PLEO</name>
<organism evidence="1 2">
    <name type="scientific">Byssothecium circinans</name>
    <dbReference type="NCBI Taxonomy" id="147558"/>
    <lineage>
        <taxon>Eukaryota</taxon>
        <taxon>Fungi</taxon>
        <taxon>Dikarya</taxon>
        <taxon>Ascomycota</taxon>
        <taxon>Pezizomycotina</taxon>
        <taxon>Dothideomycetes</taxon>
        <taxon>Pleosporomycetidae</taxon>
        <taxon>Pleosporales</taxon>
        <taxon>Massarineae</taxon>
        <taxon>Massarinaceae</taxon>
        <taxon>Byssothecium</taxon>
    </lineage>
</organism>
<dbReference type="OrthoDB" id="415825at2759"/>
<dbReference type="EMBL" id="ML977013">
    <property type="protein sequence ID" value="KAF1952055.1"/>
    <property type="molecule type" value="Genomic_DNA"/>
</dbReference>
<evidence type="ECO:0000313" key="1">
    <source>
        <dbReference type="EMBL" id="KAF1952055.1"/>
    </source>
</evidence>
<sequence length="393" mass="43574">MLSHPHILLSSTIVASTWMDMHAGISGESRRTVVIKGEILSWIKDRLANHATLNEDSTMIVIIHMLAGEMWSCNEQTMRTHEKGVAKLIYLRGGMDCLGGYGTVAQTLACVCYHSNIICEATPLPIFAHWHPPPFPTDDSTPLPKSPLFCPGKMSSVIRDPGCKQHTYELLCDMKELTDLFIAYHEGFSTVFDVEADNEAAHHHITTLEYDIKVSALGSKLASLPSASTPGLPTTWDWVYEACRIAAIIYASAIIMRVQLSEAADPARNVILLNLAFASHPDIFTKRLTQSLYEVIEYTNIGDIWNDMSGVFYWVTAVGAAAARTPVTTNTYSRPVSQSEAYTTWIRRCLMMFATRAMIILVFQHPIPINLAQKRLLKVQELIGGGNAHTVVP</sequence>
<keyword evidence="2" id="KW-1185">Reference proteome</keyword>
<dbReference type="Pfam" id="PF11951">
    <property type="entry name" value="Fungal_trans_2"/>
    <property type="match status" value="1"/>
</dbReference>
<proteinExistence type="predicted"/>
<dbReference type="PANTHER" id="PTHR37540">
    <property type="entry name" value="TRANSCRIPTION FACTOR (ACR-2), PUTATIVE-RELATED-RELATED"/>
    <property type="match status" value="1"/>
</dbReference>
<gene>
    <name evidence="1" type="ORF">CC80DRAFT_495657</name>
</gene>
<reference evidence="1" key="1">
    <citation type="journal article" date="2020" name="Stud. Mycol.">
        <title>101 Dothideomycetes genomes: a test case for predicting lifestyles and emergence of pathogens.</title>
        <authorList>
            <person name="Haridas S."/>
            <person name="Albert R."/>
            <person name="Binder M."/>
            <person name="Bloem J."/>
            <person name="Labutti K."/>
            <person name="Salamov A."/>
            <person name="Andreopoulos B."/>
            <person name="Baker S."/>
            <person name="Barry K."/>
            <person name="Bills G."/>
            <person name="Bluhm B."/>
            <person name="Cannon C."/>
            <person name="Castanera R."/>
            <person name="Culley D."/>
            <person name="Daum C."/>
            <person name="Ezra D."/>
            <person name="Gonzalez J."/>
            <person name="Henrissat B."/>
            <person name="Kuo A."/>
            <person name="Liang C."/>
            <person name="Lipzen A."/>
            <person name="Lutzoni F."/>
            <person name="Magnuson J."/>
            <person name="Mondo S."/>
            <person name="Nolan M."/>
            <person name="Ohm R."/>
            <person name="Pangilinan J."/>
            <person name="Park H.-J."/>
            <person name="Ramirez L."/>
            <person name="Alfaro M."/>
            <person name="Sun H."/>
            <person name="Tritt A."/>
            <person name="Yoshinaga Y."/>
            <person name="Zwiers L.-H."/>
            <person name="Turgeon B."/>
            <person name="Goodwin S."/>
            <person name="Spatafora J."/>
            <person name="Crous P."/>
            <person name="Grigoriev I."/>
        </authorList>
    </citation>
    <scope>NUCLEOTIDE SEQUENCE</scope>
    <source>
        <strain evidence="1">CBS 675.92</strain>
    </source>
</reference>
<dbReference type="PANTHER" id="PTHR37540:SF5">
    <property type="entry name" value="TRANSCRIPTION FACTOR DOMAIN-CONTAINING PROTEIN"/>
    <property type="match status" value="1"/>
</dbReference>
<evidence type="ECO:0000313" key="2">
    <source>
        <dbReference type="Proteomes" id="UP000800035"/>
    </source>
</evidence>